<keyword evidence="9 11" id="KW-0472">Membrane</keyword>
<feature type="transmembrane region" description="Helical" evidence="11">
    <location>
        <begin position="358"/>
        <end position="375"/>
    </location>
</feature>
<evidence type="ECO:0000256" key="6">
    <source>
        <dbReference type="ARBA" id="ARBA00022692"/>
    </source>
</evidence>
<dbReference type="GO" id="GO:0000009">
    <property type="term" value="F:alpha-1,6-mannosyltransferase activity"/>
    <property type="evidence" value="ECO:0007669"/>
    <property type="project" value="InterPro"/>
</dbReference>
<evidence type="ECO:0000256" key="7">
    <source>
        <dbReference type="ARBA" id="ARBA00022824"/>
    </source>
</evidence>
<keyword evidence="5" id="KW-0808">Transferase</keyword>
<dbReference type="Proteomes" id="UP000317940">
    <property type="component" value="Unassembled WGS sequence"/>
</dbReference>
<evidence type="ECO:0000256" key="9">
    <source>
        <dbReference type="ARBA" id="ARBA00023136"/>
    </source>
</evidence>
<feature type="transmembrane region" description="Helical" evidence="11">
    <location>
        <begin position="336"/>
        <end position="352"/>
    </location>
</feature>
<feature type="transmembrane region" description="Helical" evidence="11">
    <location>
        <begin position="130"/>
        <end position="153"/>
    </location>
</feature>
<dbReference type="PANTHER" id="PTHR12468:SF2">
    <property type="entry name" value="GPI MANNOSYLTRANSFERASE 2"/>
    <property type="match status" value="1"/>
</dbReference>
<evidence type="ECO:0000313" key="13">
    <source>
        <dbReference type="Proteomes" id="UP000317940"/>
    </source>
</evidence>
<feature type="transmembrane region" description="Helical" evidence="11">
    <location>
        <begin position="160"/>
        <end position="180"/>
    </location>
</feature>
<dbReference type="OrthoDB" id="151635at2"/>
<comment type="caution">
    <text evidence="12">The sequence shown here is derived from an EMBL/GenBank/DDBJ whole genome shotgun (WGS) entry which is preliminary data.</text>
</comment>
<evidence type="ECO:0000313" key="12">
    <source>
        <dbReference type="EMBL" id="TWF99547.1"/>
    </source>
</evidence>
<protein>
    <recommendedName>
        <fullName evidence="14">Mannosyltransferase PIG-V</fullName>
    </recommendedName>
</protein>
<keyword evidence="8 11" id="KW-1133">Transmembrane helix</keyword>
<dbReference type="PANTHER" id="PTHR12468">
    <property type="entry name" value="GPI MANNOSYLTRANSFERASE 2"/>
    <property type="match status" value="1"/>
</dbReference>
<keyword evidence="4" id="KW-0328">Glycosyltransferase</keyword>
<sequence>MSQRAVAGEAPGGPVPVGSTTARRSPSGPVRTLRRGLGPALPALLAFVAVRATGLAMMWLHPGHGSVLARLAGLWDAPYYQGVAEHGYSDDLGIGGYQNGVPYSSRAFFPLYPACIRAAHTVLPLSYAHAALLVAWCFAVLAAAGIYSFAAYVYKPRTGVIAVVVWAALPYGVVESLAYSEPVFTAFAAWALAAVVRRRWIAAGLLSCLSCLARPSGLAVAAAVAAAAAAEAVRLLRARRPLDPQLPVAVLLAPAGWIGYVAYVGYVRGTPRGYFDVQSAWGSQFDFGRATLRWFTDLTLRQGTATTLAQVVAAGVVAASLVLFVLAVVQRQPLPALVYGGAMLVIALGDGSADAPRARLLLPAFVLLLPVAAGLSRIRSAVSLWVVLGSLAVCSGVYGVHLVYVSGYSP</sequence>
<name>A0A561UJL4_9ACTN</name>
<dbReference type="GO" id="GO:0006506">
    <property type="term" value="P:GPI anchor biosynthetic process"/>
    <property type="evidence" value="ECO:0007669"/>
    <property type="project" value="UniProtKB-UniPathway"/>
</dbReference>
<evidence type="ECO:0008006" key="14">
    <source>
        <dbReference type="Google" id="ProtNLM"/>
    </source>
</evidence>
<dbReference type="RefSeq" id="WP_145905781.1">
    <property type="nucleotide sequence ID" value="NZ_VIWT01000001.1"/>
</dbReference>
<dbReference type="AlphaFoldDB" id="A0A561UJL4"/>
<comment type="subcellular location">
    <subcellularLocation>
        <location evidence="1">Endoplasmic reticulum membrane</location>
        <topology evidence="1">Multi-pass membrane protein</topology>
    </subcellularLocation>
</comment>
<feature type="transmembrane region" description="Helical" evidence="11">
    <location>
        <begin position="308"/>
        <end position="329"/>
    </location>
</feature>
<evidence type="ECO:0000256" key="4">
    <source>
        <dbReference type="ARBA" id="ARBA00022676"/>
    </source>
</evidence>
<reference evidence="12 13" key="1">
    <citation type="submission" date="2019-06" db="EMBL/GenBank/DDBJ databases">
        <title>Sequencing the genomes of 1000 actinobacteria strains.</title>
        <authorList>
            <person name="Klenk H.-P."/>
        </authorList>
    </citation>
    <scope>NUCLEOTIDE SEQUENCE [LARGE SCALE GENOMIC DNA]</scope>
    <source>
        <strain evidence="12 13">DSM 44826</strain>
    </source>
</reference>
<evidence type="ECO:0000256" key="3">
    <source>
        <dbReference type="ARBA" id="ARBA00022502"/>
    </source>
</evidence>
<dbReference type="GO" id="GO:0004376">
    <property type="term" value="F:GPI mannosyltransferase activity"/>
    <property type="evidence" value="ECO:0007669"/>
    <property type="project" value="InterPro"/>
</dbReference>
<keyword evidence="13" id="KW-1185">Reference proteome</keyword>
<feature type="transmembrane region" description="Helical" evidence="11">
    <location>
        <begin position="40"/>
        <end position="60"/>
    </location>
</feature>
<keyword evidence="7" id="KW-0256">Endoplasmic reticulum</keyword>
<dbReference type="InterPro" id="IPR007315">
    <property type="entry name" value="PIG-V/Gpi18"/>
</dbReference>
<feature type="transmembrane region" description="Helical" evidence="11">
    <location>
        <begin position="246"/>
        <end position="266"/>
    </location>
</feature>
<keyword evidence="6 11" id="KW-0812">Transmembrane</keyword>
<evidence type="ECO:0000256" key="11">
    <source>
        <dbReference type="SAM" id="Phobius"/>
    </source>
</evidence>
<comment type="pathway">
    <text evidence="2">Glycolipid biosynthesis; glycosylphosphatidylinositol-anchor biosynthesis.</text>
</comment>
<dbReference type="EMBL" id="VIWT01000001">
    <property type="protein sequence ID" value="TWF99547.1"/>
    <property type="molecule type" value="Genomic_DNA"/>
</dbReference>
<organism evidence="12 13">
    <name type="scientific">Kitasatospora viridis</name>
    <dbReference type="NCBI Taxonomy" id="281105"/>
    <lineage>
        <taxon>Bacteria</taxon>
        <taxon>Bacillati</taxon>
        <taxon>Actinomycetota</taxon>
        <taxon>Actinomycetes</taxon>
        <taxon>Kitasatosporales</taxon>
        <taxon>Streptomycetaceae</taxon>
        <taxon>Kitasatospora</taxon>
    </lineage>
</organism>
<keyword evidence="3" id="KW-0337">GPI-anchor biosynthesis</keyword>
<accession>A0A561UJL4</accession>
<dbReference type="UniPathway" id="UPA00196"/>
<proteinExistence type="predicted"/>
<feature type="region of interest" description="Disordered" evidence="10">
    <location>
        <begin position="1"/>
        <end position="32"/>
    </location>
</feature>
<evidence type="ECO:0000256" key="8">
    <source>
        <dbReference type="ARBA" id="ARBA00022989"/>
    </source>
</evidence>
<evidence type="ECO:0000256" key="1">
    <source>
        <dbReference type="ARBA" id="ARBA00004477"/>
    </source>
</evidence>
<feature type="transmembrane region" description="Helical" evidence="11">
    <location>
        <begin position="382"/>
        <end position="404"/>
    </location>
</feature>
<evidence type="ECO:0000256" key="5">
    <source>
        <dbReference type="ARBA" id="ARBA00022679"/>
    </source>
</evidence>
<evidence type="ECO:0000256" key="10">
    <source>
        <dbReference type="SAM" id="MobiDB-lite"/>
    </source>
</evidence>
<evidence type="ECO:0000256" key="2">
    <source>
        <dbReference type="ARBA" id="ARBA00004687"/>
    </source>
</evidence>
<dbReference type="GO" id="GO:0016020">
    <property type="term" value="C:membrane"/>
    <property type="evidence" value="ECO:0007669"/>
    <property type="project" value="GOC"/>
</dbReference>
<gene>
    <name evidence="12" type="ORF">FHX73_113394</name>
</gene>